<accession>X1V2T0</accession>
<reference evidence="1" key="1">
    <citation type="journal article" date="2014" name="Front. Microbiol.">
        <title>High frequency of phylogenetically diverse reductive dehalogenase-homologous genes in deep subseafloor sedimentary metagenomes.</title>
        <authorList>
            <person name="Kawai M."/>
            <person name="Futagami T."/>
            <person name="Toyoda A."/>
            <person name="Takaki Y."/>
            <person name="Nishi S."/>
            <person name="Hori S."/>
            <person name="Arai W."/>
            <person name="Tsubouchi T."/>
            <person name="Morono Y."/>
            <person name="Uchiyama I."/>
            <person name="Ito T."/>
            <person name="Fujiyama A."/>
            <person name="Inagaki F."/>
            <person name="Takami H."/>
        </authorList>
    </citation>
    <scope>NUCLEOTIDE SEQUENCE</scope>
    <source>
        <strain evidence="1">Expedition CK06-06</strain>
    </source>
</reference>
<gene>
    <name evidence="1" type="ORF">S12H4_57640</name>
</gene>
<comment type="caution">
    <text evidence="1">The sequence shown here is derived from an EMBL/GenBank/DDBJ whole genome shotgun (WGS) entry which is preliminary data.</text>
</comment>
<protein>
    <submittedName>
        <fullName evidence="1">Uncharacterized protein</fullName>
    </submittedName>
</protein>
<organism evidence="1">
    <name type="scientific">marine sediment metagenome</name>
    <dbReference type="NCBI Taxonomy" id="412755"/>
    <lineage>
        <taxon>unclassified sequences</taxon>
        <taxon>metagenomes</taxon>
        <taxon>ecological metagenomes</taxon>
    </lineage>
</organism>
<name>X1V2T0_9ZZZZ</name>
<feature type="non-terminal residue" evidence="1">
    <location>
        <position position="1"/>
    </location>
</feature>
<proteinExistence type="predicted"/>
<dbReference type="EMBL" id="BARW01037311">
    <property type="protein sequence ID" value="GAJ23984.1"/>
    <property type="molecule type" value="Genomic_DNA"/>
</dbReference>
<evidence type="ECO:0000313" key="1">
    <source>
        <dbReference type="EMBL" id="GAJ23984.1"/>
    </source>
</evidence>
<sequence>YKVAKASKRGNDVYNWRVRNRTMLIDQLEL</sequence>
<dbReference type="AlphaFoldDB" id="X1V2T0"/>